<evidence type="ECO:0008006" key="2">
    <source>
        <dbReference type="Google" id="ProtNLM"/>
    </source>
</evidence>
<feature type="non-terminal residue" evidence="1">
    <location>
        <position position="1"/>
    </location>
</feature>
<dbReference type="InterPro" id="IPR015813">
    <property type="entry name" value="Pyrv/PenolPyrv_kinase-like_dom"/>
</dbReference>
<dbReference type="AlphaFoldDB" id="A0A383DYQ2"/>
<dbReference type="SUPFAM" id="SSF51621">
    <property type="entry name" value="Phosphoenolpyruvate/pyruvate domain"/>
    <property type="match status" value="1"/>
</dbReference>
<reference evidence="1" key="1">
    <citation type="submission" date="2018-05" db="EMBL/GenBank/DDBJ databases">
        <authorList>
            <person name="Lanie J.A."/>
            <person name="Ng W.-L."/>
            <person name="Kazmierczak K.M."/>
            <person name="Andrzejewski T.M."/>
            <person name="Davidsen T.M."/>
            <person name="Wayne K.J."/>
            <person name="Tettelin H."/>
            <person name="Glass J.I."/>
            <person name="Rusch D."/>
            <person name="Podicherti R."/>
            <person name="Tsui H.-C.T."/>
            <person name="Winkler M.E."/>
        </authorList>
    </citation>
    <scope>NUCLEOTIDE SEQUENCE</scope>
</reference>
<accession>A0A383DYQ2</accession>
<dbReference type="GO" id="GO:0003824">
    <property type="term" value="F:catalytic activity"/>
    <property type="evidence" value="ECO:0007669"/>
    <property type="project" value="InterPro"/>
</dbReference>
<name>A0A383DYQ2_9ZZZZ</name>
<protein>
    <recommendedName>
        <fullName evidence="2">Pyruvate kinase barrel domain-containing protein</fullName>
    </recommendedName>
</protein>
<proteinExistence type="predicted"/>
<organism evidence="1">
    <name type="scientific">marine metagenome</name>
    <dbReference type="NCBI Taxonomy" id="408172"/>
    <lineage>
        <taxon>unclassified sequences</taxon>
        <taxon>metagenomes</taxon>
        <taxon>ecological metagenomes</taxon>
    </lineage>
</organism>
<gene>
    <name evidence="1" type="ORF">METZ01_LOCUS501842</name>
</gene>
<dbReference type="EMBL" id="UINC01220880">
    <property type="protein sequence ID" value="SVE48988.1"/>
    <property type="molecule type" value="Genomic_DNA"/>
</dbReference>
<sequence>PDNDIFLDLPKGRVKPPNNKYSLDDLIPIILTFRQIKFMAISNVESSSDLEIFIKKIPDHVILVPKIESPTAIKNISDIVDVIPNTEKILMLDHDDLFSQIIKNKEPIDNFKNYIQKLVDYCDSNKIILLRTIGVMFSDEEKRISEYIK</sequence>
<evidence type="ECO:0000313" key="1">
    <source>
        <dbReference type="EMBL" id="SVE48988.1"/>
    </source>
</evidence>